<dbReference type="Proteomes" id="UP000663720">
    <property type="component" value="Chromosome"/>
</dbReference>
<evidence type="ECO:0000256" key="1">
    <source>
        <dbReference type="ARBA" id="ARBA00004651"/>
    </source>
</evidence>
<keyword evidence="3 6" id="KW-0812">Transmembrane</keyword>
<dbReference type="GO" id="GO:0005886">
    <property type="term" value="C:plasma membrane"/>
    <property type="evidence" value="ECO:0007669"/>
    <property type="project" value="UniProtKB-SubCell"/>
</dbReference>
<evidence type="ECO:0000313" key="8">
    <source>
        <dbReference type="EMBL" id="QTA81821.1"/>
    </source>
</evidence>
<dbReference type="Pfam" id="PF13396">
    <property type="entry name" value="PLDc_N"/>
    <property type="match status" value="1"/>
</dbReference>
<gene>
    <name evidence="8" type="ORF">dnl_41720</name>
</gene>
<keyword evidence="4 6" id="KW-1133">Transmembrane helix</keyword>
<evidence type="ECO:0000256" key="5">
    <source>
        <dbReference type="ARBA" id="ARBA00023136"/>
    </source>
</evidence>
<feature type="transmembrane region" description="Helical" evidence="6">
    <location>
        <begin position="33"/>
        <end position="52"/>
    </location>
</feature>
<sequence length="70" mass="7723">MIAGTGIFFLLLTWIAIIDIAMRDFTSKPVQIGWGIAVALIPGIGCIAYFIFGIRQGKRRQKLQSPENSV</sequence>
<keyword evidence="2" id="KW-1003">Cell membrane</keyword>
<feature type="domain" description="Cardiolipin synthase N-terminal" evidence="7">
    <location>
        <begin position="12"/>
        <end position="53"/>
    </location>
</feature>
<proteinExistence type="predicted"/>
<evidence type="ECO:0000259" key="7">
    <source>
        <dbReference type="Pfam" id="PF13396"/>
    </source>
</evidence>
<dbReference type="KEGG" id="dli:dnl_41720"/>
<evidence type="ECO:0000256" key="6">
    <source>
        <dbReference type="SAM" id="Phobius"/>
    </source>
</evidence>
<reference evidence="8" key="1">
    <citation type="journal article" date="2021" name="Microb. Physiol.">
        <title>Proteogenomic Insights into the Physiology of Marine, Sulfate-Reducing, Filamentous Desulfonema limicola and Desulfonema magnum.</title>
        <authorList>
            <person name="Schnaars V."/>
            <person name="Wohlbrand L."/>
            <person name="Scheve S."/>
            <person name="Hinrichs C."/>
            <person name="Reinhardt R."/>
            <person name="Rabus R."/>
        </authorList>
    </citation>
    <scope>NUCLEOTIDE SEQUENCE</scope>
    <source>
        <strain evidence="8">5ac10</strain>
    </source>
</reference>
<dbReference type="InterPro" id="IPR027379">
    <property type="entry name" value="CLS_N"/>
</dbReference>
<evidence type="ECO:0000256" key="4">
    <source>
        <dbReference type="ARBA" id="ARBA00022989"/>
    </source>
</evidence>
<dbReference type="EMBL" id="CP061799">
    <property type="protein sequence ID" value="QTA81821.1"/>
    <property type="molecule type" value="Genomic_DNA"/>
</dbReference>
<evidence type="ECO:0000256" key="3">
    <source>
        <dbReference type="ARBA" id="ARBA00022692"/>
    </source>
</evidence>
<comment type="subcellular location">
    <subcellularLocation>
        <location evidence="1">Cell membrane</location>
        <topology evidence="1">Multi-pass membrane protein</topology>
    </subcellularLocation>
</comment>
<protein>
    <submittedName>
        <fullName evidence="8">Phospholipase_D-nuclease N-terminal domain-containing protein</fullName>
    </submittedName>
</protein>
<evidence type="ECO:0000313" key="9">
    <source>
        <dbReference type="Proteomes" id="UP000663720"/>
    </source>
</evidence>
<accession>A0A975GHR7</accession>
<evidence type="ECO:0000256" key="2">
    <source>
        <dbReference type="ARBA" id="ARBA00022475"/>
    </source>
</evidence>
<organism evidence="8 9">
    <name type="scientific">Desulfonema limicola</name>
    <dbReference type="NCBI Taxonomy" id="45656"/>
    <lineage>
        <taxon>Bacteria</taxon>
        <taxon>Pseudomonadati</taxon>
        <taxon>Thermodesulfobacteriota</taxon>
        <taxon>Desulfobacteria</taxon>
        <taxon>Desulfobacterales</taxon>
        <taxon>Desulfococcaceae</taxon>
        <taxon>Desulfonema</taxon>
    </lineage>
</organism>
<keyword evidence="9" id="KW-1185">Reference proteome</keyword>
<keyword evidence="5 6" id="KW-0472">Membrane</keyword>
<name>A0A975GHR7_9BACT</name>
<dbReference type="AlphaFoldDB" id="A0A975GHR7"/>